<evidence type="ECO:0000313" key="3">
    <source>
        <dbReference type="Proteomes" id="UP000316968"/>
    </source>
</evidence>
<evidence type="ECO:0000313" key="2">
    <source>
        <dbReference type="EMBL" id="QDH22059.1"/>
    </source>
</evidence>
<name>A0A4Y6UWG2_SACBS</name>
<dbReference type="EMBL" id="CP041217">
    <property type="protein sequence ID" value="QDH22059.1"/>
    <property type="molecule type" value="Genomic_DNA"/>
</dbReference>
<dbReference type="Pfam" id="PF04545">
    <property type="entry name" value="Sigma70_r4"/>
    <property type="match status" value="1"/>
</dbReference>
<dbReference type="GO" id="GO:0006352">
    <property type="term" value="P:DNA-templated transcription initiation"/>
    <property type="evidence" value="ECO:0007669"/>
    <property type="project" value="InterPro"/>
</dbReference>
<evidence type="ECO:0000259" key="1">
    <source>
        <dbReference type="Pfam" id="PF04545"/>
    </source>
</evidence>
<protein>
    <recommendedName>
        <fullName evidence="1">RNA polymerase sigma-70 region 4 domain-containing protein</fullName>
    </recommendedName>
</protein>
<reference evidence="2 3" key="1">
    <citation type="submission" date="2019-06" db="EMBL/GenBank/DDBJ databases">
        <title>Saccharibacillus brassicae sp. nov., an endophytic bacterium isolated from Chinese cabbage seeds (Brassica pekinensis).</title>
        <authorList>
            <person name="Jiang L."/>
            <person name="Lee J."/>
            <person name="Kim S.W."/>
        </authorList>
    </citation>
    <scope>NUCLEOTIDE SEQUENCE [LARGE SCALE GENOMIC DNA]</scope>
    <source>
        <strain evidence="3">KCTC 43072 / ATSA2</strain>
    </source>
</reference>
<sequence length="112" mass="13333">MTEDTIEHYRMELRRAAWRFRYRQRIRGRNERSGLEEGERNRAAEPCVLEAERSAREYVGLIPFDKGRDVIRALFLEGRTEAETAQSLRISQQGVSKWKRKSLEHLRRTLNS</sequence>
<accession>A0A4Y6UWG2</accession>
<dbReference type="KEGG" id="saca:FFV09_15130"/>
<organism evidence="2 3">
    <name type="scientific">Saccharibacillus brassicae</name>
    <dbReference type="NCBI Taxonomy" id="2583377"/>
    <lineage>
        <taxon>Bacteria</taxon>
        <taxon>Bacillati</taxon>
        <taxon>Bacillota</taxon>
        <taxon>Bacilli</taxon>
        <taxon>Bacillales</taxon>
        <taxon>Paenibacillaceae</taxon>
        <taxon>Saccharibacillus</taxon>
    </lineage>
</organism>
<dbReference type="InterPro" id="IPR036388">
    <property type="entry name" value="WH-like_DNA-bd_sf"/>
</dbReference>
<keyword evidence="3" id="KW-1185">Reference proteome</keyword>
<dbReference type="SUPFAM" id="SSF88659">
    <property type="entry name" value="Sigma3 and sigma4 domains of RNA polymerase sigma factors"/>
    <property type="match status" value="1"/>
</dbReference>
<dbReference type="Proteomes" id="UP000316968">
    <property type="component" value="Chromosome"/>
</dbReference>
<gene>
    <name evidence="2" type="ORF">FFV09_15130</name>
</gene>
<dbReference type="AlphaFoldDB" id="A0A4Y6UWG2"/>
<dbReference type="InterPro" id="IPR007630">
    <property type="entry name" value="RNA_pol_sigma70_r4"/>
</dbReference>
<dbReference type="RefSeq" id="WP_141448603.1">
    <property type="nucleotide sequence ID" value="NZ_CP041217.1"/>
</dbReference>
<dbReference type="Gene3D" id="1.10.10.10">
    <property type="entry name" value="Winged helix-like DNA-binding domain superfamily/Winged helix DNA-binding domain"/>
    <property type="match status" value="1"/>
</dbReference>
<dbReference type="OrthoDB" id="2471618at2"/>
<feature type="domain" description="RNA polymerase sigma-70 region 4" evidence="1">
    <location>
        <begin position="67"/>
        <end position="107"/>
    </location>
</feature>
<dbReference type="InterPro" id="IPR013324">
    <property type="entry name" value="RNA_pol_sigma_r3/r4-like"/>
</dbReference>
<proteinExistence type="predicted"/>
<dbReference type="GO" id="GO:0003700">
    <property type="term" value="F:DNA-binding transcription factor activity"/>
    <property type="evidence" value="ECO:0007669"/>
    <property type="project" value="InterPro"/>
</dbReference>